<evidence type="ECO:0000256" key="3">
    <source>
        <dbReference type="ARBA" id="ARBA00004065"/>
    </source>
</evidence>
<protein>
    <recommendedName>
        <fullName evidence="13">Ribonuclease</fullName>
        <ecNumber evidence="13">3.1.26.4</ecNumber>
    </recommendedName>
</protein>
<organism evidence="15 16">
    <name type="scientific">Candidatus Gottesmanbacteria bacterium RIFCSPLOWO2_01_FULL_43_11b</name>
    <dbReference type="NCBI Taxonomy" id="1798392"/>
    <lineage>
        <taxon>Bacteria</taxon>
        <taxon>Candidatus Gottesmaniibacteriota</taxon>
    </lineage>
</organism>
<dbReference type="GO" id="GO:0043137">
    <property type="term" value="P:DNA replication, removal of RNA primer"/>
    <property type="evidence" value="ECO:0007669"/>
    <property type="project" value="TreeGrafter"/>
</dbReference>
<evidence type="ECO:0000313" key="15">
    <source>
        <dbReference type="EMBL" id="OGG24382.1"/>
    </source>
</evidence>
<feature type="domain" description="RNase H type-2" evidence="14">
    <location>
        <begin position="6"/>
        <end position="193"/>
    </location>
</feature>
<gene>
    <name evidence="15" type="ORF">A3A79_04325</name>
</gene>
<feature type="binding site" evidence="12">
    <location>
        <position position="12"/>
    </location>
    <ligand>
        <name>a divalent metal cation</name>
        <dbReference type="ChEBI" id="CHEBI:60240"/>
    </ligand>
</feature>
<name>A0A1F6AIT4_9BACT</name>
<evidence type="ECO:0000256" key="8">
    <source>
        <dbReference type="ARBA" id="ARBA00022723"/>
    </source>
</evidence>
<evidence type="ECO:0000256" key="5">
    <source>
        <dbReference type="ARBA" id="ARBA00007383"/>
    </source>
</evidence>
<keyword evidence="10 12" id="KW-0378">Hydrolase</keyword>
<comment type="catalytic activity">
    <reaction evidence="1 12 13">
        <text>Endonucleolytic cleavage to 5'-phosphomonoester.</text>
        <dbReference type="EC" id="3.1.26.4"/>
    </reaction>
</comment>
<keyword evidence="6" id="KW-0963">Cytoplasm</keyword>
<keyword evidence="8 12" id="KW-0479">Metal-binding</keyword>
<evidence type="ECO:0000256" key="7">
    <source>
        <dbReference type="ARBA" id="ARBA00022722"/>
    </source>
</evidence>
<dbReference type="GO" id="GO:0046872">
    <property type="term" value="F:metal ion binding"/>
    <property type="evidence" value="ECO:0007669"/>
    <property type="project" value="UniProtKB-KW"/>
</dbReference>
<dbReference type="InterPro" id="IPR036397">
    <property type="entry name" value="RNaseH_sf"/>
</dbReference>
<dbReference type="PROSITE" id="PS51975">
    <property type="entry name" value="RNASE_H_2"/>
    <property type="match status" value="1"/>
</dbReference>
<dbReference type="GO" id="GO:0005737">
    <property type="term" value="C:cytoplasm"/>
    <property type="evidence" value="ECO:0007669"/>
    <property type="project" value="UniProtKB-SubCell"/>
</dbReference>
<dbReference type="GO" id="GO:0006298">
    <property type="term" value="P:mismatch repair"/>
    <property type="evidence" value="ECO:0007669"/>
    <property type="project" value="TreeGrafter"/>
</dbReference>
<comment type="function">
    <text evidence="3 13">Endonuclease that specifically degrades the RNA of RNA-DNA hybrids.</text>
</comment>
<evidence type="ECO:0000313" key="16">
    <source>
        <dbReference type="Proteomes" id="UP000178759"/>
    </source>
</evidence>
<dbReference type="GO" id="GO:0004523">
    <property type="term" value="F:RNA-DNA hybrid ribonuclease activity"/>
    <property type="evidence" value="ECO:0007669"/>
    <property type="project" value="UniProtKB-UniRule"/>
</dbReference>
<dbReference type="EC" id="3.1.26.4" evidence="13"/>
<keyword evidence="9 12" id="KW-0255">Endonuclease</keyword>
<evidence type="ECO:0000259" key="14">
    <source>
        <dbReference type="PROSITE" id="PS51975"/>
    </source>
</evidence>
<dbReference type="InterPro" id="IPR012337">
    <property type="entry name" value="RNaseH-like_sf"/>
</dbReference>
<comment type="cofactor">
    <cofactor evidence="12">
        <name>Mn(2+)</name>
        <dbReference type="ChEBI" id="CHEBI:29035"/>
    </cofactor>
    <cofactor evidence="12">
        <name>Mg(2+)</name>
        <dbReference type="ChEBI" id="CHEBI:18420"/>
    </cofactor>
    <text evidence="12">Manganese or magnesium. Binds 1 divalent metal ion per monomer in the absence of substrate. May bind a second metal ion after substrate binding.</text>
</comment>
<dbReference type="PANTHER" id="PTHR10954">
    <property type="entry name" value="RIBONUCLEASE H2 SUBUNIT A"/>
    <property type="match status" value="1"/>
</dbReference>
<comment type="cofactor">
    <cofactor evidence="2">
        <name>Mg(2+)</name>
        <dbReference type="ChEBI" id="CHEBI:18420"/>
    </cofactor>
</comment>
<comment type="subcellular location">
    <subcellularLocation>
        <location evidence="4">Cytoplasm</location>
    </subcellularLocation>
</comment>
<dbReference type="InterPro" id="IPR022898">
    <property type="entry name" value="RNase_HII"/>
</dbReference>
<feature type="binding site" evidence="12">
    <location>
        <position position="13"/>
    </location>
    <ligand>
        <name>a divalent metal cation</name>
        <dbReference type="ChEBI" id="CHEBI:60240"/>
    </ligand>
</feature>
<evidence type="ECO:0000256" key="13">
    <source>
        <dbReference type="RuleBase" id="RU003515"/>
    </source>
</evidence>
<keyword evidence="11" id="KW-0464">Manganese</keyword>
<evidence type="ECO:0000256" key="4">
    <source>
        <dbReference type="ARBA" id="ARBA00004496"/>
    </source>
</evidence>
<accession>A0A1F6AIT4</accession>
<dbReference type="GO" id="GO:0003723">
    <property type="term" value="F:RNA binding"/>
    <property type="evidence" value="ECO:0007669"/>
    <property type="project" value="UniProtKB-UniRule"/>
</dbReference>
<evidence type="ECO:0000256" key="1">
    <source>
        <dbReference type="ARBA" id="ARBA00000077"/>
    </source>
</evidence>
<evidence type="ECO:0000256" key="2">
    <source>
        <dbReference type="ARBA" id="ARBA00001946"/>
    </source>
</evidence>
<comment type="similarity">
    <text evidence="5 13">Belongs to the RNase HII family.</text>
</comment>
<dbReference type="Gene3D" id="3.30.420.10">
    <property type="entry name" value="Ribonuclease H-like superfamily/Ribonuclease H"/>
    <property type="match status" value="1"/>
</dbReference>
<dbReference type="GO" id="GO:0032299">
    <property type="term" value="C:ribonuclease H2 complex"/>
    <property type="evidence" value="ECO:0007669"/>
    <property type="project" value="TreeGrafter"/>
</dbReference>
<evidence type="ECO:0000256" key="6">
    <source>
        <dbReference type="ARBA" id="ARBA00022490"/>
    </source>
</evidence>
<evidence type="ECO:0000256" key="10">
    <source>
        <dbReference type="ARBA" id="ARBA00022801"/>
    </source>
</evidence>
<keyword evidence="7 12" id="KW-0540">Nuclease</keyword>
<dbReference type="STRING" id="1798392.A3A79_04325"/>
<proteinExistence type="inferred from homology"/>
<dbReference type="InterPro" id="IPR001352">
    <property type="entry name" value="RNase_HII/HIII"/>
</dbReference>
<dbReference type="EMBL" id="MFJV01000001">
    <property type="protein sequence ID" value="OGG24382.1"/>
    <property type="molecule type" value="Genomic_DNA"/>
</dbReference>
<dbReference type="InterPro" id="IPR024567">
    <property type="entry name" value="RNase_HII/HIII_dom"/>
</dbReference>
<dbReference type="Pfam" id="PF01351">
    <property type="entry name" value="RNase_HII"/>
    <property type="match status" value="1"/>
</dbReference>
<feature type="binding site" evidence="12">
    <location>
        <position position="102"/>
    </location>
    <ligand>
        <name>a divalent metal cation</name>
        <dbReference type="ChEBI" id="CHEBI:60240"/>
    </ligand>
</feature>
<evidence type="ECO:0000256" key="12">
    <source>
        <dbReference type="PROSITE-ProRule" id="PRU01319"/>
    </source>
</evidence>
<dbReference type="SUPFAM" id="SSF53098">
    <property type="entry name" value="Ribonuclease H-like"/>
    <property type="match status" value="1"/>
</dbReference>
<dbReference type="PANTHER" id="PTHR10954:SF18">
    <property type="entry name" value="RIBONUCLEASE HII"/>
    <property type="match status" value="1"/>
</dbReference>
<dbReference type="NCBIfam" id="NF000595">
    <property type="entry name" value="PRK00015.1-3"/>
    <property type="match status" value="1"/>
</dbReference>
<evidence type="ECO:0000256" key="11">
    <source>
        <dbReference type="ARBA" id="ARBA00023211"/>
    </source>
</evidence>
<sequence>MTAMKKIVCGIDEAGRGAMAGPLVAAAVILPSRPLKIKIRDGKLLSARIRQKIYRRLKKMKAEIAIEVVSSRKINNRGIQRANRMAMRSLIKRVEADRFIVDGNIKLGRIAGKRVKTLVDADATVPEVILAGIVAKVERDKIMRALHKQFPLYNWKRNAGYGTKQHLEALKIHSTTIYHRSIFVTTALRYHTK</sequence>
<dbReference type="Proteomes" id="UP000178759">
    <property type="component" value="Unassembled WGS sequence"/>
</dbReference>
<evidence type="ECO:0000256" key="9">
    <source>
        <dbReference type="ARBA" id="ARBA00022759"/>
    </source>
</evidence>
<dbReference type="CDD" id="cd07182">
    <property type="entry name" value="RNase_HII_bacteria_HII_like"/>
    <property type="match status" value="1"/>
</dbReference>
<comment type="caution">
    <text evidence="15">The sequence shown here is derived from an EMBL/GenBank/DDBJ whole genome shotgun (WGS) entry which is preliminary data.</text>
</comment>
<dbReference type="AlphaFoldDB" id="A0A1F6AIT4"/>
<reference evidence="15 16" key="1">
    <citation type="journal article" date="2016" name="Nat. Commun.">
        <title>Thousands of microbial genomes shed light on interconnected biogeochemical processes in an aquifer system.</title>
        <authorList>
            <person name="Anantharaman K."/>
            <person name="Brown C.T."/>
            <person name="Hug L.A."/>
            <person name="Sharon I."/>
            <person name="Castelle C.J."/>
            <person name="Probst A.J."/>
            <person name="Thomas B.C."/>
            <person name="Singh A."/>
            <person name="Wilkins M.J."/>
            <person name="Karaoz U."/>
            <person name="Brodie E.L."/>
            <person name="Williams K.H."/>
            <person name="Hubbard S.S."/>
            <person name="Banfield J.F."/>
        </authorList>
    </citation>
    <scope>NUCLEOTIDE SEQUENCE [LARGE SCALE GENOMIC DNA]</scope>
</reference>